<dbReference type="EMBL" id="SNRW01033500">
    <property type="protein sequence ID" value="KAA6356124.1"/>
    <property type="molecule type" value="Genomic_DNA"/>
</dbReference>
<gene>
    <name evidence="1" type="ORF">EZS28_048349</name>
</gene>
<protein>
    <submittedName>
        <fullName evidence="1">Uncharacterized protein</fullName>
    </submittedName>
</protein>
<sequence>MERYIQYLSALIIENQERTLDDTHTRFVAIVSMVAVVYRIPLAGRAIPALEKFIKQREVHYIESPYPNNCFFEALSYLSKPDQERRLRQSERVSKGVQLMIQYYGLQGNSAKCKTVQQFIANYQGFNIASEAKQIAKTFNINI</sequence>
<name>A0A5J4TCK9_9EUKA</name>
<evidence type="ECO:0000313" key="2">
    <source>
        <dbReference type="Proteomes" id="UP000324800"/>
    </source>
</evidence>
<dbReference type="Proteomes" id="UP000324800">
    <property type="component" value="Unassembled WGS sequence"/>
</dbReference>
<dbReference type="AlphaFoldDB" id="A0A5J4TCK9"/>
<comment type="caution">
    <text evidence="1">The sequence shown here is derived from an EMBL/GenBank/DDBJ whole genome shotgun (WGS) entry which is preliminary data.</text>
</comment>
<organism evidence="1 2">
    <name type="scientific">Streblomastix strix</name>
    <dbReference type="NCBI Taxonomy" id="222440"/>
    <lineage>
        <taxon>Eukaryota</taxon>
        <taxon>Metamonada</taxon>
        <taxon>Preaxostyla</taxon>
        <taxon>Oxymonadida</taxon>
        <taxon>Streblomastigidae</taxon>
        <taxon>Streblomastix</taxon>
    </lineage>
</organism>
<feature type="non-terminal residue" evidence="1">
    <location>
        <position position="143"/>
    </location>
</feature>
<reference evidence="1 2" key="1">
    <citation type="submission" date="2019-03" db="EMBL/GenBank/DDBJ databases">
        <title>Single cell metagenomics reveals metabolic interactions within the superorganism composed of flagellate Streblomastix strix and complex community of Bacteroidetes bacteria on its surface.</title>
        <authorList>
            <person name="Treitli S.C."/>
            <person name="Kolisko M."/>
            <person name="Husnik F."/>
            <person name="Keeling P."/>
            <person name="Hampl V."/>
        </authorList>
    </citation>
    <scope>NUCLEOTIDE SEQUENCE [LARGE SCALE GENOMIC DNA]</scope>
    <source>
        <strain evidence="1">ST1C</strain>
    </source>
</reference>
<proteinExistence type="predicted"/>
<evidence type="ECO:0000313" key="1">
    <source>
        <dbReference type="EMBL" id="KAA6356124.1"/>
    </source>
</evidence>
<accession>A0A5J4TCK9</accession>